<dbReference type="InterPro" id="IPR006760">
    <property type="entry name" value="Endosulphine"/>
</dbReference>
<dbReference type="AlphaFoldDB" id="A0A2I0AI33"/>
<feature type="region of interest" description="Disordered" evidence="3">
    <location>
        <begin position="70"/>
        <end position="99"/>
    </location>
</feature>
<dbReference type="PANTHER" id="PTHR34804">
    <property type="entry name" value="CAMP-REGULATED PHOSPHOPROTEIN 19-RELATED PROTEIN"/>
    <property type="match status" value="1"/>
</dbReference>
<evidence type="ECO:0000256" key="2">
    <source>
        <dbReference type="RuleBase" id="RU363120"/>
    </source>
</evidence>
<dbReference type="EMBL" id="KZ451980">
    <property type="protein sequence ID" value="PKA55200.1"/>
    <property type="molecule type" value="Genomic_DNA"/>
</dbReference>
<proteinExistence type="inferred from homology"/>
<evidence type="ECO:0000256" key="3">
    <source>
        <dbReference type="SAM" id="MobiDB-lite"/>
    </source>
</evidence>
<sequence>MDAGGGVADSSSLDVRKILKWKSGDRLTILTLHAKSVRNRKRMYTIQTIMLTLCAESTIIGLCEASKEPSKRDTRATVQGEGEDDLRHLHDRKGGGKEMEGCKAKEFSSQGVELSTVESNNLIRNRAEQRCSVSSDNERAYFDSADWALGKLGANVGQKTGVAVESLRPKLQYVVLSLSRERHTINCHLDGPLARPSKIIRQPEESPASRRMMAIAPSSDHNGEPRIIILPPAPP</sequence>
<dbReference type="STRING" id="1088818.A0A2I0AI33"/>
<comment type="similarity">
    <text evidence="1 2">Belongs to the endosulfine family.</text>
</comment>
<dbReference type="Proteomes" id="UP000236161">
    <property type="component" value="Unassembled WGS sequence"/>
</dbReference>
<name>A0A2I0AI33_9ASPA</name>
<organism evidence="4 5">
    <name type="scientific">Apostasia shenzhenica</name>
    <dbReference type="NCBI Taxonomy" id="1088818"/>
    <lineage>
        <taxon>Eukaryota</taxon>
        <taxon>Viridiplantae</taxon>
        <taxon>Streptophyta</taxon>
        <taxon>Embryophyta</taxon>
        <taxon>Tracheophyta</taxon>
        <taxon>Spermatophyta</taxon>
        <taxon>Magnoliopsida</taxon>
        <taxon>Liliopsida</taxon>
        <taxon>Asparagales</taxon>
        <taxon>Orchidaceae</taxon>
        <taxon>Apostasioideae</taxon>
        <taxon>Apostasia</taxon>
    </lineage>
</organism>
<dbReference type="OrthoDB" id="5949865at2759"/>
<gene>
    <name evidence="4" type="ORF">AXF42_Ash003837</name>
</gene>
<feature type="region of interest" description="Disordered" evidence="3">
    <location>
        <begin position="216"/>
        <end position="235"/>
    </location>
</feature>
<dbReference type="Pfam" id="PF04667">
    <property type="entry name" value="Endosulfine"/>
    <property type="match status" value="1"/>
</dbReference>
<reference evidence="4 5" key="1">
    <citation type="journal article" date="2017" name="Nature">
        <title>The Apostasia genome and the evolution of orchids.</title>
        <authorList>
            <person name="Zhang G.Q."/>
            <person name="Liu K.W."/>
            <person name="Li Z."/>
            <person name="Lohaus R."/>
            <person name="Hsiao Y.Y."/>
            <person name="Niu S.C."/>
            <person name="Wang J.Y."/>
            <person name="Lin Y.C."/>
            <person name="Xu Q."/>
            <person name="Chen L.J."/>
            <person name="Yoshida K."/>
            <person name="Fujiwara S."/>
            <person name="Wang Z.W."/>
            <person name="Zhang Y.Q."/>
            <person name="Mitsuda N."/>
            <person name="Wang M."/>
            <person name="Liu G.H."/>
            <person name="Pecoraro L."/>
            <person name="Huang H.X."/>
            <person name="Xiao X.J."/>
            <person name="Lin M."/>
            <person name="Wu X.Y."/>
            <person name="Wu W.L."/>
            <person name="Chen Y.Y."/>
            <person name="Chang S.B."/>
            <person name="Sakamoto S."/>
            <person name="Ohme-Takagi M."/>
            <person name="Yagi M."/>
            <person name="Zeng S.J."/>
            <person name="Shen C.Y."/>
            <person name="Yeh C.M."/>
            <person name="Luo Y.B."/>
            <person name="Tsai W.C."/>
            <person name="Van de Peer Y."/>
            <person name="Liu Z.J."/>
        </authorList>
    </citation>
    <scope>NUCLEOTIDE SEQUENCE [LARGE SCALE GENOMIC DNA]</scope>
    <source>
        <strain evidence="5">cv. Shenzhen</strain>
        <tissue evidence="4">Stem</tissue>
    </source>
</reference>
<evidence type="ECO:0000313" key="5">
    <source>
        <dbReference type="Proteomes" id="UP000236161"/>
    </source>
</evidence>
<evidence type="ECO:0000313" key="4">
    <source>
        <dbReference type="EMBL" id="PKA55200.1"/>
    </source>
</evidence>
<accession>A0A2I0AI33</accession>
<keyword evidence="5" id="KW-1185">Reference proteome</keyword>
<protein>
    <submittedName>
        <fullName evidence="4">Uncharacterized protein</fullName>
    </submittedName>
</protein>
<feature type="compositionally biased region" description="Basic and acidic residues" evidence="3">
    <location>
        <begin position="85"/>
        <end position="99"/>
    </location>
</feature>
<evidence type="ECO:0000256" key="1">
    <source>
        <dbReference type="ARBA" id="ARBA00010520"/>
    </source>
</evidence>
<dbReference type="PANTHER" id="PTHR34804:SF5">
    <property type="entry name" value="CAMP-REGULATED PHOSPHOPROTEIN 19-RELATED PROTEIN"/>
    <property type="match status" value="1"/>
</dbReference>